<organism evidence="2 4">
    <name type="scientific">Niallia circulans</name>
    <name type="common">Bacillus circulans</name>
    <dbReference type="NCBI Taxonomy" id="1397"/>
    <lineage>
        <taxon>Bacteria</taxon>
        <taxon>Bacillati</taxon>
        <taxon>Bacillota</taxon>
        <taxon>Bacilli</taxon>
        <taxon>Bacillales</taxon>
        <taxon>Bacillaceae</taxon>
        <taxon>Niallia</taxon>
    </lineage>
</organism>
<evidence type="ECO:0000313" key="3">
    <source>
        <dbReference type="EMBL" id="MBR8669522.1"/>
    </source>
</evidence>
<reference evidence="2 4" key="1">
    <citation type="submission" date="2015-05" db="EMBL/GenBank/DDBJ databases">
        <title>Whole genome sequence and identification of bacterial endophytes from Costus igneus.</title>
        <authorList>
            <person name="Lee Y.P."/>
            <person name="Gan H.M."/>
            <person name="Eng W."/>
            <person name="Wheatley M.S."/>
            <person name="Caraballo A."/>
            <person name="Polter S."/>
            <person name="Savka M.A."/>
            <person name="Hudson A.O."/>
        </authorList>
    </citation>
    <scope>NUCLEOTIDE SEQUENCE [LARGE SCALE GENOMIC DNA]</scope>
    <source>
        <strain evidence="2 4">RIT379</strain>
    </source>
</reference>
<evidence type="ECO:0000256" key="1">
    <source>
        <dbReference type="SAM" id="Phobius"/>
    </source>
</evidence>
<dbReference type="PATRIC" id="fig|1397.4.peg.3673"/>
<keyword evidence="1" id="KW-1133">Transmembrane helix</keyword>
<name>A0A0J1I6U2_NIACI</name>
<proteinExistence type="predicted"/>
<dbReference type="AlphaFoldDB" id="A0A0J1I6U2"/>
<evidence type="ECO:0000313" key="4">
    <source>
        <dbReference type="Proteomes" id="UP000036045"/>
    </source>
</evidence>
<dbReference type="Proteomes" id="UP000036045">
    <property type="component" value="Unassembled WGS sequence"/>
</dbReference>
<gene>
    <name evidence="2" type="ORF">ABW02_22780</name>
    <name evidence="3" type="ORF">KD144_08205</name>
</gene>
<dbReference type="InterPro" id="IPR024414">
    <property type="entry name" value="Uncharacterised_PrgI"/>
</dbReference>
<accession>A0A0J1I6U2</accession>
<reference evidence="3" key="2">
    <citation type="submission" date="2021-04" db="EMBL/GenBank/DDBJ databases">
        <title>Genomic analysis of electroactive and textile dye degrading Bacillus circulans strain: DC10 isolated from constructed wetland-microbial fuel cells treating textile dye wastewaters.</title>
        <authorList>
            <person name="Patel D.U."/>
            <person name="Desai C.R."/>
        </authorList>
    </citation>
    <scope>NUCLEOTIDE SEQUENCE</scope>
    <source>
        <strain evidence="3">DC10</strain>
    </source>
</reference>
<comment type="caution">
    <text evidence="2">The sequence shown here is derived from an EMBL/GenBank/DDBJ whole genome shotgun (WGS) entry which is preliminary data.</text>
</comment>
<dbReference type="RefSeq" id="WP_016204245.1">
    <property type="nucleotide sequence ID" value="NZ_JABRVN010000207.1"/>
</dbReference>
<dbReference type="EMBL" id="LDPH01000036">
    <property type="protein sequence ID" value="KLV21679.1"/>
    <property type="molecule type" value="Genomic_DNA"/>
</dbReference>
<sequence length="116" mass="13236">MSRRAEVPIDMASEQKTILGFISIRQLIYLGAAGSIVYAYIPMVYKIFSSAGVIVALIACVFSVIPTAIFVIVFGFFKKKNLHLNFDQYFLIKMNMKKQNGIWRKGTYPKKWMVNS</sequence>
<evidence type="ECO:0000313" key="2">
    <source>
        <dbReference type="EMBL" id="KLV21679.1"/>
    </source>
</evidence>
<keyword evidence="1" id="KW-0472">Membrane</keyword>
<keyword evidence="4" id="KW-1185">Reference proteome</keyword>
<dbReference type="EMBL" id="JAGTPX010000006">
    <property type="protein sequence ID" value="MBR8669522.1"/>
    <property type="molecule type" value="Genomic_DNA"/>
</dbReference>
<feature type="transmembrane region" description="Helical" evidence="1">
    <location>
        <begin position="21"/>
        <end position="41"/>
    </location>
</feature>
<feature type="transmembrane region" description="Helical" evidence="1">
    <location>
        <begin position="47"/>
        <end position="77"/>
    </location>
</feature>
<protein>
    <submittedName>
        <fullName evidence="3">PrgI family protein</fullName>
    </submittedName>
</protein>
<keyword evidence="1" id="KW-0812">Transmembrane</keyword>
<dbReference type="Pfam" id="PF12666">
    <property type="entry name" value="PrgI"/>
    <property type="match status" value="1"/>
</dbReference>
<dbReference type="OrthoDB" id="2925430at2"/>